<feature type="region of interest" description="Disordered" evidence="1">
    <location>
        <begin position="37"/>
        <end position="109"/>
    </location>
</feature>
<dbReference type="AlphaFoldDB" id="A0A0G4GXD4"/>
<feature type="compositionally biased region" description="Polar residues" evidence="1">
    <location>
        <begin position="42"/>
        <end position="54"/>
    </location>
</feature>
<accession>A0A0G4GXD4</accession>
<name>A0A0G4GXD4_VITBC</name>
<dbReference type="Proteomes" id="UP000041254">
    <property type="component" value="Unassembled WGS sequence"/>
</dbReference>
<dbReference type="EMBL" id="CDMY01000859">
    <property type="protein sequence ID" value="CEM35641.1"/>
    <property type="molecule type" value="Genomic_DNA"/>
</dbReference>
<organism evidence="2 3">
    <name type="scientific">Vitrella brassicaformis (strain CCMP3155)</name>
    <dbReference type="NCBI Taxonomy" id="1169540"/>
    <lineage>
        <taxon>Eukaryota</taxon>
        <taxon>Sar</taxon>
        <taxon>Alveolata</taxon>
        <taxon>Colpodellida</taxon>
        <taxon>Vitrellaceae</taxon>
        <taxon>Vitrella</taxon>
    </lineage>
</organism>
<proteinExistence type="predicted"/>
<evidence type="ECO:0000313" key="2">
    <source>
        <dbReference type="EMBL" id="CEM35641.1"/>
    </source>
</evidence>
<keyword evidence="3" id="KW-1185">Reference proteome</keyword>
<protein>
    <submittedName>
        <fullName evidence="2">Uncharacterized protein</fullName>
    </submittedName>
</protein>
<gene>
    <name evidence="2" type="ORF">Vbra_886</name>
</gene>
<feature type="compositionally biased region" description="Basic and acidic residues" evidence="1">
    <location>
        <begin position="90"/>
        <end position="100"/>
    </location>
</feature>
<sequence length="330" mass="35329">MLGAVENSGRTISLGAIVVSLLLALSIKLSNLSISADAAPSGTESDAADSQQHKTLLKGDDEHAQQHQTEEEAGTGPGTGPVSRSGRAPPARDEGKHRGNDGNSLLKGRKQAEITGVSKNPFANFPLSDQTVGIRLFSVAPTIPPTVFGVATSNTVYILVRDSDGDVKAVSQGSNDQFNDKFNNVPAEGRFKVERGLNRQFGRGDSQVVDFNDQREYRSFRYAGPGCTSATFDPCYLGWRQLGDNQFVLTVEPISLSNAGGDRLRNKSWAVLGGALIPSDAYFGDDATWRWVSITNNVPGEFGTISMILVEPKEQFAWLGAVECNGCSFG</sequence>
<evidence type="ECO:0000256" key="1">
    <source>
        <dbReference type="SAM" id="MobiDB-lite"/>
    </source>
</evidence>
<feature type="compositionally biased region" description="Basic and acidic residues" evidence="1">
    <location>
        <begin position="57"/>
        <end position="70"/>
    </location>
</feature>
<reference evidence="2 3" key="1">
    <citation type="submission" date="2014-11" db="EMBL/GenBank/DDBJ databases">
        <authorList>
            <person name="Zhu J."/>
            <person name="Qi W."/>
            <person name="Song R."/>
        </authorList>
    </citation>
    <scope>NUCLEOTIDE SEQUENCE [LARGE SCALE GENOMIC DNA]</scope>
</reference>
<evidence type="ECO:0000313" key="3">
    <source>
        <dbReference type="Proteomes" id="UP000041254"/>
    </source>
</evidence>
<dbReference type="InParanoid" id="A0A0G4GXD4"/>
<dbReference type="VEuPathDB" id="CryptoDB:Vbra_886"/>